<evidence type="ECO:0000256" key="1">
    <source>
        <dbReference type="ARBA" id="ARBA00022737"/>
    </source>
</evidence>
<sequence length="383" mass="39017">MKVTIKTTSQKVFNIDASPDSTIGSLKSVIETQQGFSAASQKVIYAGKILTDEKTLEGCGFKEKDFLVLMVAKPKPTPSPMPPVAAPTPATEPAPAAAAPVAPVATETAPSPAPAAEAPPPAGSSFLSGAALQTSIQNLIEMGFEREQVMRALRASFNNPERAVEYLMTGIPSHLEAEAAATPRAPTGTTSPPAAAGATSAAPAAAPAPPPANTPQNLFQLAQQQQQQTAAPSSNPASTLAGAGAGAGAGGLDLSALASSPAMQAQLAQLREHLASNPGAIHPIIQSIAAQNPALAQALASNPELLMQILGGAGGDGEDFEMGEGGALPEGAQVINVTEEERAAIERLESLGFPRQAVIEAYFACDKNEELAANYLFDMGAED</sequence>
<feature type="compositionally biased region" description="Low complexity" evidence="6">
    <location>
        <begin position="93"/>
        <end position="110"/>
    </location>
</feature>
<accession>A0A9P5PXM8</accession>
<dbReference type="GO" id="GO:0003684">
    <property type="term" value="F:damaged DNA binding"/>
    <property type="evidence" value="ECO:0007669"/>
    <property type="project" value="UniProtKB-UniRule"/>
</dbReference>
<dbReference type="OrthoDB" id="419317at2759"/>
<dbReference type="Pfam" id="PF09280">
    <property type="entry name" value="XPC-binding"/>
    <property type="match status" value="1"/>
</dbReference>
<name>A0A9P5PXM8_9AGAR</name>
<comment type="subcellular location">
    <subcellularLocation>
        <location evidence="5">Nucleus</location>
    </subcellularLocation>
    <subcellularLocation>
        <location evidence="5">Cytoplasm</location>
    </subcellularLocation>
</comment>
<feature type="domain" description="UBA" evidence="7">
    <location>
        <begin position="338"/>
        <end position="379"/>
    </location>
</feature>
<dbReference type="AlphaFoldDB" id="A0A9P5PXM8"/>
<proteinExistence type="inferred from homology"/>
<dbReference type="PANTHER" id="PTHR10621:SF0">
    <property type="entry name" value="UV EXCISION REPAIR PROTEIN RAD23"/>
    <property type="match status" value="1"/>
</dbReference>
<evidence type="ECO:0000256" key="6">
    <source>
        <dbReference type="SAM" id="MobiDB-lite"/>
    </source>
</evidence>
<dbReference type="PROSITE" id="PS50030">
    <property type="entry name" value="UBA"/>
    <property type="match status" value="2"/>
</dbReference>
<dbReference type="NCBIfam" id="TIGR00601">
    <property type="entry name" value="rad23"/>
    <property type="match status" value="1"/>
</dbReference>
<feature type="compositionally biased region" description="Low complexity" evidence="6">
    <location>
        <begin position="214"/>
        <end position="242"/>
    </location>
</feature>
<evidence type="ECO:0000256" key="2">
    <source>
        <dbReference type="ARBA" id="ARBA00022763"/>
    </source>
</evidence>
<dbReference type="FunFam" id="1.10.8.10:FF:000002">
    <property type="entry name" value="UV excision repair protein RAD23 homolog"/>
    <property type="match status" value="1"/>
</dbReference>
<dbReference type="Proteomes" id="UP000772434">
    <property type="component" value="Unassembled WGS sequence"/>
</dbReference>
<comment type="caution">
    <text evidence="9">The sequence shown here is derived from an EMBL/GenBank/DDBJ whole genome shotgun (WGS) entry which is preliminary data.</text>
</comment>
<evidence type="ECO:0000313" key="9">
    <source>
        <dbReference type="EMBL" id="KAF9071139.1"/>
    </source>
</evidence>
<dbReference type="FunFam" id="3.10.20.90:FF:000254">
    <property type="entry name" value="UV excision repair protein Rad23"/>
    <property type="match status" value="1"/>
</dbReference>
<dbReference type="SUPFAM" id="SSF54236">
    <property type="entry name" value="Ubiquitin-like"/>
    <property type="match status" value="1"/>
</dbReference>
<dbReference type="InterPro" id="IPR036353">
    <property type="entry name" value="XPC-bd_sf"/>
</dbReference>
<keyword evidence="4 5" id="KW-0539">Nucleus</keyword>
<dbReference type="SUPFAM" id="SSF46934">
    <property type="entry name" value="UBA-like"/>
    <property type="match status" value="2"/>
</dbReference>
<dbReference type="GO" id="GO:0031593">
    <property type="term" value="F:polyubiquitin modification-dependent protein binding"/>
    <property type="evidence" value="ECO:0007669"/>
    <property type="project" value="UniProtKB-UniRule"/>
</dbReference>
<dbReference type="Gene3D" id="3.10.20.90">
    <property type="entry name" value="Phosphatidylinositol 3-kinase Catalytic Subunit, Chain A, domain 1"/>
    <property type="match status" value="1"/>
</dbReference>
<dbReference type="SUPFAM" id="SSF101238">
    <property type="entry name" value="XPC-binding domain"/>
    <property type="match status" value="1"/>
</dbReference>
<keyword evidence="2 5" id="KW-0227">DNA damage</keyword>
<keyword evidence="3 5" id="KW-0234">DNA repair</keyword>
<feature type="region of interest" description="Disordered" evidence="6">
    <location>
        <begin position="179"/>
        <end position="242"/>
    </location>
</feature>
<evidence type="ECO:0000256" key="4">
    <source>
        <dbReference type="ARBA" id="ARBA00023242"/>
    </source>
</evidence>
<dbReference type="InterPro" id="IPR004806">
    <property type="entry name" value="Rad23"/>
</dbReference>
<dbReference type="InterPro" id="IPR015940">
    <property type="entry name" value="UBA"/>
</dbReference>
<dbReference type="PANTHER" id="PTHR10621">
    <property type="entry name" value="UV EXCISION REPAIR PROTEIN RAD23"/>
    <property type="match status" value="1"/>
</dbReference>
<dbReference type="CDD" id="cd01805">
    <property type="entry name" value="Ubl_Rad23"/>
    <property type="match status" value="1"/>
</dbReference>
<dbReference type="PROSITE" id="PS50053">
    <property type="entry name" value="UBIQUITIN_2"/>
    <property type="match status" value="1"/>
</dbReference>
<organism evidence="9 10">
    <name type="scientific">Rhodocollybia butyracea</name>
    <dbReference type="NCBI Taxonomy" id="206335"/>
    <lineage>
        <taxon>Eukaryota</taxon>
        <taxon>Fungi</taxon>
        <taxon>Dikarya</taxon>
        <taxon>Basidiomycota</taxon>
        <taxon>Agaricomycotina</taxon>
        <taxon>Agaricomycetes</taxon>
        <taxon>Agaricomycetidae</taxon>
        <taxon>Agaricales</taxon>
        <taxon>Marasmiineae</taxon>
        <taxon>Omphalotaceae</taxon>
        <taxon>Rhodocollybia</taxon>
    </lineage>
</organism>
<dbReference type="Pfam" id="PF00240">
    <property type="entry name" value="ubiquitin"/>
    <property type="match status" value="1"/>
</dbReference>
<dbReference type="Gene3D" id="1.10.10.540">
    <property type="entry name" value="XPC-binding domain"/>
    <property type="match status" value="1"/>
</dbReference>
<dbReference type="EMBL" id="JADNRY010000035">
    <property type="protein sequence ID" value="KAF9071139.1"/>
    <property type="molecule type" value="Genomic_DNA"/>
</dbReference>
<comment type="similarity">
    <text evidence="5">Belongs to the RAD23 family.</text>
</comment>
<keyword evidence="1" id="KW-0677">Repeat</keyword>
<dbReference type="InterPro" id="IPR009060">
    <property type="entry name" value="UBA-like_sf"/>
</dbReference>
<dbReference type="CDD" id="cd14281">
    <property type="entry name" value="UBA2_Rad23_like"/>
    <property type="match status" value="1"/>
</dbReference>
<dbReference type="GO" id="GO:0006289">
    <property type="term" value="P:nucleotide-excision repair"/>
    <property type="evidence" value="ECO:0007669"/>
    <property type="project" value="UniProtKB-UniRule"/>
</dbReference>
<reference evidence="9" key="1">
    <citation type="submission" date="2020-11" db="EMBL/GenBank/DDBJ databases">
        <authorList>
            <consortium name="DOE Joint Genome Institute"/>
            <person name="Ahrendt S."/>
            <person name="Riley R."/>
            <person name="Andreopoulos W."/>
            <person name="Labutti K."/>
            <person name="Pangilinan J."/>
            <person name="Ruiz-Duenas F.J."/>
            <person name="Barrasa J.M."/>
            <person name="Sanchez-Garcia M."/>
            <person name="Camarero S."/>
            <person name="Miyauchi S."/>
            <person name="Serrano A."/>
            <person name="Linde D."/>
            <person name="Babiker R."/>
            <person name="Drula E."/>
            <person name="Ayuso-Fernandez I."/>
            <person name="Pacheco R."/>
            <person name="Padilla G."/>
            <person name="Ferreira P."/>
            <person name="Barriuso J."/>
            <person name="Kellner H."/>
            <person name="Castanera R."/>
            <person name="Alfaro M."/>
            <person name="Ramirez L."/>
            <person name="Pisabarro A.G."/>
            <person name="Kuo A."/>
            <person name="Tritt A."/>
            <person name="Lipzen A."/>
            <person name="He G."/>
            <person name="Yan M."/>
            <person name="Ng V."/>
            <person name="Cullen D."/>
            <person name="Martin F."/>
            <person name="Rosso M.-N."/>
            <person name="Henrissat B."/>
            <person name="Hibbett D."/>
            <person name="Martinez A.T."/>
            <person name="Grigoriev I.V."/>
        </authorList>
    </citation>
    <scope>NUCLEOTIDE SEQUENCE</scope>
    <source>
        <strain evidence="9">AH 40177</strain>
    </source>
</reference>
<dbReference type="GO" id="GO:0070628">
    <property type="term" value="F:proteasome binding"/>
    <property type="evidence" value="ECO:0007669"/>
    <property type="project" value="TreeGrafter"/>
</dbReference>
<keyword evidence="5" id="KW-0963">Cytoplasm</keyword>
<feature type="domain" description="Ubiquitin-like" evidence="8">
    <location>
        <begin position="1"/>
        <end position="76"/>
    </location>
</feature>
<dbReference type="GO" id="GO:0043130">
    <property type="term" value="F:ubiquitin binding"/>
    <property type="evidence" value="ECO:0007669"/>
    <property type="project" value="UniProtKB-UniRule"/>
</dbReference>
<comment type="function">
    <text evidence="5">Multiubiquitin chain receptor involved in modulation of proteasomal degradation. Involved in nucleotide excision repair.</text>
</comment>
<evidence type="ECO:0000256" key="5">
    <source>
        <dbReference type="RuleBase" id="RU367049"/>
    </source>
</evidence>
<dbReference type="GO" id="GO:0005654">
    <property type="term" value="C:nucleoplasm"/>
    <property type="evidence" value="ECO:0007669"/>
    <property type="project" value="TreeGrafter"/>
</dbReference>
<evidence type="ECO:0000259" key="8">
    <source>
        <dbReference type="PROSITE" id="PS50053"/>
    </source>
</evidence>
<dbReference type="InterPro" id="IPR000626">
    <property type="entry name" value="Ubiquitin-like_dom"/>
</dbReference>
<keyword evidence="10" id="KW-1185">Reference proteome</keyword>
<dbReference type="PRINTS" id="PR01839">
    <property type="entry name" value="RAD23PROTEIN"/>
</dbReference>
<dbReference type="GO" id="GO:0043161">
    <property type="term" value="P:proteasome-mediated ubiquitin-dependent protein catabolic process"/>
    <property type="evidence" value="ECO:0007669"/>
    <property type="project" value="UniProtKB-UniRule"/>
</dbReference>
<feature type="domain" description="UBA" evidence="7">
    <location>
        <begin position="130"/>
        <end position="170"/>
    </location>
</feature>
<gene>
    <name evidence="9" type="ORF">BDP27DRAFT_1219815</name>
</gene>
<dbReference type="SMART" id="SM00213">
    <property type="entry name" value="UBQ"/>
    <property type="match status" value="1"/>
</dbReference>
<protein>
    <recommendedName>
        <fullName evidence="5">UV excision repair protein RAD23</fullName>
    </recommendedName>
</protein>
<evidence type="ECO:0000313" key="10">
    <source>
        <dbReference type="Proteomes" id="UP000772434"/>
    </source>
</evidence>
<evidence type="ECO:0000256" key="3">
    <source>
        <dbReference type="ARBA" id="ARBA00023204"/>
    </source>
</evidence>
<dbReference type="FunFam" id="1.10.8.10:FF:000003">
    <property type="entry name" value="UV excision repair protein RAD23 homolog"/>
    <property type="match status" value="1"/>
</dbReference>
<dbReference type="InterPro" id="IPR029071">
    <property type="entry name" value="Ubiquitin-like_domsf"/>
</dbReference>
<evidence type="ECO:0000259" key="7">
    <source>
        <dbReference type="PROSITE" id="PS50030"/>
    </source>
</evidence>
<feature type="region of interest" description="Disordered" evidence="6">
    <location>
        <begin position="77"/>
        <end position="127"/>
    </location>
</feature>
<dbReference type="InterPro" id="IPR015360">
    <property type="entry name" value="XPC-bd"/>
</dbReference>
<feature type="compositionally biased region" description="Low complexity" evidence="6">
    <location>
        <begin position="179"/>
        <end position="205"/>
    </location>
</feature>
<dbReference type="SMART" id="SM00165">
    <property type="entry name" value="UBA"/>
    <property type="match status" value="2"/>
</dbReference>
<dbReference type="Pfam" id="PF00627">
    <property type="entry name" value="UBA"/>
    <property type="match status" value="2"/>
</dbReference>
<feature type="compositionally biased region" description="Pro residues" evidence="6">
    <location>
        <begin position="111"/>
        <end position="122"/>
    </location>
</feature>
<dbReference type="GO" id="GO:0005829">
    <property type="term" value="C:cytosol"/>
    <property type="evidence" value="ECO:0007669"/>
    <property type="project" value="TreeGrafter"/>
</dbReference>
<feature type="compositionally biased region" description="Pro residues" evidence="6">
    <location>
        <begin position="77"/>
        <end position="92"/>
    </location>
</feature>
<dbReference type="Gene3D" id="1.10.8.10">
    <property type="entry name" value="DNA helicase RuvA subunit, C-terminal domain"/>
    <property type="match status" value="2"/>
</dbReference>